<evidence type="ECO:0008006" key="3">
    <source>
        <dbReference type="Google" id="ProtNLM"/>
    </source>
</evidence>
<reference evidence="2" key="1">
    <citation type="submission" date="2021-01" db="EMBL/GenBank/DDBJ databases">
        <authorList>
            <person name="Corre E."/>
            <person name="Pelletier E."/>
            <person name="Niang G."/>
            <person name="Scheremetjew M."/>
            <person name="Finn R."/>
            <person name="Kale V."/>
            <person name="Holt S."/>
            <person name="Cochrane G."/>
            <person name="Meng A."/>
            <person name="Brown T."/>
            <person name="Cohen L."/>
        </authorList>
    </citation>
    <scope>NUCLEOTIDE SEQUENCE</scope>
    <source>
        <strain evidence="2">CCMP 410</strain>
    </source>
</reference>
<accession>A0A7S1ULQ4</accession>
<protein>
    <recommendedName>
        <fullName evidence="3">Selenoprotein S</fullName>
    </recommendedName>
</protein>
<evidence type="ECO:0000313" key="2">
    <source>
        <dbReference type="EMBL" id="CAD9272091.1"/>
    </source>
</evidence>
<name>A0A7S1ULQ4_9STRA</name>
<gene>
    <name evidence="2" type="ORF">GOCE00092_LOCUS996</name>
</gene>
<proteinExistence type="predicted"/>
<feature type="compositionally biased region" description="Basic and acidic residues" evidence="1">
    <location>
        <begin position="89"/>
        <end position="112"/>
    </location>
</feature>
<dbReference type="AlphaFoldDB" id="A0A7S1ULQ4"/>
<feature type="region of interest" description="Disordered" evidence="1">
    <location>
        <begin position="84"/>
        <end position="150"/>
    </location>
</feature>
<sequence>MEDPTSPMDVLNGVAEFITGTIAYLRSNAWSILAICALGLVLKDKIIRPAVDSVRFKDPQARNISHKEEMLRVRLAQQEAASKRALVAAKERKEKERKNKDRKNHVAKDKPKGGNRLGRATENSYSPLQPGSGATGNFRTTNRHAGRRRG</sequence>
<feature type="compositionally biased region" description="Basic residues" evidence="1">
    <location>
        <begin position="141"/>
        <end position="150"/>
    </location>
</feature>
<evidence type="ECO:0000256" key="1">
    <source>
        <dbReference type="SAM" id="MobiDB-lite"/>
    </source>
</evidence>
<organism evidence="2">
    <name type="scientific">Grammatophora oceanica</name>
    <dbReference type="NCBI Taxonomy" id="210454"/>
    <lineage>
        <taxon>Eukaryota</taxon>
        <taxon>Sar</taxon>
        <taxon>Stramenopiles</taxon>
        <taxon>Ochrophyta</taxon>
        <taxon>Bacillariophyta</taxon>
        <taxon>Fragilariophyceae</taxon>
        <taxon>Fragilariophycidae</taxon>
        <taxon>Rhabdonematales</taxon>
        <taxon>Grammatophoraceae</taxon>
        <taxon>Grammatophora</taxon>
    </lineage>
</organism>
<dbReference type="EMBL" id="HBGK01001849">
    <property type="protein sequence ID" value="CAD9272091.1"/>
    <property type="molecule type" value="Transcribed_RNA"/>
</dbReference>